<dbReference type="RefSeq" id="WP_378970589.1">
    <property type="nucleotide sequence ID" value="NZ_JBHTBJ010000014.1"/>
</dbReference>
<dbReference type="InterPro" id="IPR032710">
    <property type="entry name" value="NTF2-like_dom_sf"/>
</dbReference>
<dbReference type="EMBL" id="JBHTBJ010000014">
    <property type="protein sequence ID" value="MFC7276359.1"/>
    <property type="molecule type" value="Genomic_DNA"/>
</dbReference>
<dbReference type="SUPFAM" id="SSF54427">
    <property type="entry name" value="NTF2-like"/>
    <property type="match status" value="1"/>
</dbReference>
<reference evidence="3" key="1">
    <citation type="journal article" date="2019" name="Int. J. Syst. Evol. Microbiol.">
        <title>The Global Catalogue of Microorganisms (GCM) 10K type strain sequencing project: providing services to taxonomists for standard genome sequencing and annotation.</title>
        <authorList>
            <consortium name="The Broad Institute Genomics Platform"/>
            <consortium name="The Broad Institute Genome Sequencing Center for Infectious Disease"/>
            <person name="Wu L."/>
            <person name="Ma J."/>
        </authorList>
    </citation>
    <scope>NUCLEOTIDE SEQUENCE [LARGE SCALE GENOMIC DNA]</scope>
    <source>
        <strain evidence="3">XZYJT-10</strain>
    </source>
</reference>
<dbReference type="Gene3D" id="3.10.450.50">
    <property type="match status" value="1"/>
</dbReference>
<dbReference type="Pfam" id="PF13474">
    <property type="entry name" value="SnoaL_3"/>
    <property type="match status" value="1"/>
</dbReference>
<evidence type="ECO:0000259" key="1">
    <source>
        <dbReference type="Pfam" id="PF13474"/>
    </source>
</evidence>
<evidence type="ECO:0000313" key="2">
    <source>
        <dbReference type="EMBL" id="MFC7276359.1"/>
    </source>
</evidence>
<sequence>MSEPLDAVRDLSAAFAARDLDAALACFVPGECVGYAGSERGETANGRDALTALLGKVFRRAEAYAWKVTAATVHRHGDQAYVFTEAEGEVRADTGVADEFAYRVSGLVELVDGRWRWRHCQGGEPT</sequence>
<name>A0ABW2HXK9_9ACTN</name>
<comment type="caution">
    <text evidence="2">The sequence shown here is derived from an EMBL/GenBank/DDBJ whole genome shotgun (WGS) entry which is preliminary data.</text>
</comment>
<keyword evidence="3" id="KW-1185">Reference proteome</keyword>
<dbReference type="InterPro" id="IPR037401">
    <property type="entry name" value="SnoaL-like"/>
</dbReference>
<gene>
    <name evidence="2" type="ORF">ACFQS1_20390</name>
</gene>
<accession>A0ABW2HXK9</accession>
<evidence type="ECO:0000313" key="3">
    <source>
        <dbReference type="Proteomes" id="UP001596548"/>
    </source>
</evidence>
<protein>
    <submittedName>
        <fullName evidence="2">Nuclear transport factor 2 family protein</fullName>
    </submittedName>
</protein>
<proteinExistence type="predicted"/>
<dbReference type="Proteomes" id="UP001596548">
    <property type="component" value="Unassembled WGS sequence"/>
</dbReference>
<feature type="domain" description="SnoaL-like" evidence="1">
    <location>
        <begin position="7"/>
        <end position="121"/>
    </location>
</feature>
<organism evidence="2 3">
    <name type="scientific">Paractinoplanes rhizophilus</name>
    <dbReference type="NCBI Taxonomy" id="1416877"/>
    <lineage>
        <taxon>Bacteria</taxon>
        <taxon>Bacillati</taxon>
        <taxon>Actinomycetota</taxon>
        <taxon>Actinomycetes</taxon>
        <taxon>Micromonosporales</taxon>
        <taxon>Micromonosporaceae</taxon>
        <taxon>Paractinoplanes</taxon>
    </lineage>
</organism>